<reference evidence="3" key="1">
    <citation type="submission" date="2016-03" db="EMBL/GenBank/DDBJ databases">
        <authorList>
            <person name="Guldener U."/>
        </authorList>
    </citation>
    <scope>NUCLEOTIDE SEQUENCE [LARGE SCALE GENOMIC DNA]</scope>
</reference>
<keyword evidence="3" id="KW-1185">Reference proteome</keyword>
<evidence type="ECO:0000313" key="2">
    <source>
        <dbReference type="EMBL" id="CZT45731.1"/>
    </source>
</evidence>
<protein>
    <submittedName>
        <fullName evidence="2">Uncharacterized protein</fullName>
    </submittedName>
</protein>
<accession>A0A1E1M9E8</accession>
<feature type="chain" id="PRO_5009448062" evidence="1">
    <location>
        <begin position="22"/>
        <end position="56"/>
    </location>
</feature>
<keyword evidence="1" id="KW-0732">Signal</keyword>
<feature type="signal peptide" evidence="1">
    <location>
        <begin position="1"/>
        <end position="21"/>
    </location>
</feature>
<gene>
    <name evidence="2" type="ORF">RSE6_06067</name>
</gene>
<evidence type="ECO:0000313" key="3">
    <source>
        <dbReference type="Proteomes" id="UP000177625"/>
    </source>
</evidence>
<dbReference type="Proteomes" id="UP000177625">
    <property type="component" value="Unassembled WGS sequence"/>
</dbReference>
<dbReference type="EMBL" id="FJVC01000220">
    <property type="protein sequence ID" value="CZT45731.1"/>
    <property type="molecule type" value="Genomic_DNA"/>
</dbReference>
<name>A0A1E1M9E8_RHYSE</name>
<proteinExistence type="predicted"/>
<evidence type="ECO:0000256" key="1">
    <source>
        <dbReference type="SAM" id="SignalP"/>
    </source>
</evidence>
<organism evidence="2 3">
    <name type="scientific">Rhynchosporium secalis</name>
    <name type="common">Barley scald fungus</name>
    <dbReference type="NCBI Taxonomy" id="38038"/>
    <lineage>
        <taxon>Eukaryota</taxon>
        <taxon>Fungi</taxon>
        <taxon>Dikarya</taxon>
        <taxon>Ascomycota</taxon>
        <taxon>Pezizomycotina</taxon>
        <taxon>Leotiomycetes</taxon>
        <taxon>Helotiales</taxon>
        <taxon>Ploettnerulaceae</taxon>
        <taxon>Rhynchosporium</taxon>
    </lineage>
</organism>
<sequence length="56" mass="6656">MTCFLPLILPLIFSRLLQISSFILIEYNYSSLSNIINTELKDYKFREIILNLIYNP</sequence>
<dbReference type="AlphaFoldDB" id="A0A1E1M9E8"/>